<keyword evidence="3" id="KW-1185">Reference proteome</keyword>
<feature type="transmembrane region" description="Helical" evidence="1">
    <location>
        <begin position="22"/>
        <end position="43"/>
    </location>
</feature>
<feature type="transmembrane region" description="Helical" evidence="1">
    <location>
        <begin position="262"/>
        <end position="287"/>
    </location>
</feature>
<evidence type="ECO:0000313" key="3">
    <source>
        <dbReference type="Proteomes" id="UP001142325"/>
    </source>
</evidence>
<reference evidence="2" key="1">
    <citation type="journal article" date="2014" name="Int. J. Syst. Evol. Microbiol.">
        <title>Complete genome sequence of Corynebacterium casei LMG S-19264T (=DSM 44701T), isolated from a smear-ripened cheese.</title>
        <authorList>
            <consortium name="US DOE Joint Genome Institute (JGI-PGF)"/>
            <person name="Walter F."/>
            <person name="Albersmeier A."/>
            <person name="Kalinowski J."/>
            <person name="Ruckert C."/>
        </authorList>
    </citation>
    <scope>NUCLEOTIDE SEQUENCE</scope>
    <source>
        <strain evidence="2">VKM Ac-1958</strain>
    </source>
</reference>
<dbReference type="RefSeq" id="WP_204939297.1">
    <property type="nucleotide sequence ID" value="NZ_BAAAUM010000001.1"/>
</dbReference>
<keyword evidence="1" id="KW-0472">Membrane</keyword>
<protein>
    <recommendedName>
        <fullName evidence="4">Integral membrane protein</fullName>
    </recommendedName>
</protein>
<feature type="transmembrane region" description="Helical" evidence="1">
    <location>
        <begin position="299"/>
        <end position="324"/>
    </location>
</feature>
<evidence type="ECO:0008006" key="4">
    <source>
        <dbReference type="Google" id="ProtNLM"/>
    </source>
</evidence>
<proteinExistence type="predicted"/>
<dbReference type="AlphaFoldDB" id="A0A9W6M8W8"/>
<gene>
    <name evidence="2" type="ORF">GCM10017596_13860</name>
</gene>
<name>A0A9W6M8W8_9MICO</name>
<evidence type="ECO:0000313" key="2">
    <source>
        <dbReference type="EMBL" id="GLK01671.1"/>
    </source>
</evidence>
<dbReference type="Proteomes" id="UP001142325">
    <property type="component" value="Unassembled WGS sequence"/>
</dbReference>
<dbReference type="EMBL" id="BSET01000001">
    <property type="protein sequence ID" value="GLK01671.1"/>
    <property type="molecule type" value="Genomic_DNA"/>
</dbReference>
<sequence>MGTSDTPAADYARLGTPRGRRILRSTAAAVLITLGVVLAPVALTATTAQTILRDSDRFVETFAPLAENPAVQREVTAQVATAIDDAIDTPTLARELIGGLQTLDMPAVVSGRLALLEAPLAAGMQSLVHDVVERFVSSPAFAETWRGALRVAHTGINATIAGADGAVLVVDGPTVAVDLAPIITAVRGELVDRGITLASAIPEGVGPQIAVAEVEGLTQVRMIIVGLDIANAWLPVLFAVLLVAGILLAMSWRRAIFGTGVALLAIGLVLGAGLGIGRMFATGVAAISADAVGALFDAAAHQVSAGVAALTTLGALMALAAWWAGPSRPARALRVGITDTAARLPLPASFRPIGAAVRGASPVLAGVAVAAMAVVLTLVRPFTPELVLTTGAVALLLLVVAVVLRAQKGPEAAATPVPVP</sequence>
<accession>A0A9W6M8W8</accession>
<feature type="transmembrane region" description="Helical" evidence="1">
    <location>
        <begin position="359"/>
        <end position="380"/>
    </location>
</feature>
<keyword evidence="1" id="KW-0812">Transmembrane</keyword>
<feature type="transmembrane region" description="Helical" evidence="1">
    <location>
        <begin position="232"/>
        <end position="250"/>
    </location>
</feature>
<feature type="transmembrane region" description="Helical" evidence="1">
    <location>
        <begin position="386"/>
        <end position="404"/>
    </location>
</feature>
<reference evidence="2" key="2">
    <citation type="submission" date="2023-01" db="EMBL/GenBank/DDBJ databases">
        <authorList>
            <person name="Sun Q."/>
            <person name="Evtushenko L."/>
        </authorList>
    </citation>
    <scope>NUCLEOTIDE SEQUENCE</scope>
    <source>
        <strain evidence="2">VKM Ac-1958</strain>
    </source>
</reference>
<keyword evidence="1" id="KW-1133">Transmembrane helix</keyword>
<evidence type="ECO:0000256" key="1">
    <source>
        <dbReference type="SAM" id="Phobius"/>
    </source>
</evidence>
<organism evidence="2 3">
    <name type="scientific">Microbacterium keratanolyticum</name>
    <dbReference type="NCBI Taxonomy" id="67574"/>
    <lineage>
        <taxon>Bacteria</taxon>
        <taxon>Bacillati</taxon>
        <taxon>Actinomycetota</taxon>
        <taxon>Actinomycetes</taxon>
        <taxon>Micrococcales</taxon>
        <taxon>Microbacteriaceae</taxon>
        <taxon>Microbacterium</taxon>
    </lineage>
</organism>
<comment type="caution">
    <text evidence="2">The sequence shown here is derived from an EMBL/GenBank/DDBJ whole genome shotgun (WGS) entry which is preliminary data.</text>
</comment>